<protein>
    <recommendedName>
        <fullName evidence="1">N,N-dimethylformamidase alpha subunit domain-containing protein</fullName>
    </recommendedName>
</protein>
<organism evidence="2 3">
    <name type="scientific">Mesorhizobium montanum</name>
    <dbReference type="NCBI Taxonomy" id="3072323"/>
    <lineage>
        <taxon>Bacteria</taxon>
        <taxon>Pseudomonadati</taxon>
        <taxon>Pseudomonadota</taxon>
        <taxon>Alphaproteobacteria</taxon>
        <taxon>Hyphomicrobiales</taxon>
        <taxon>Phyllobacteriaceae</taxon>
        <taxon>Mesorhizobium</taxon>
    </lineage>
</organism>
<comment type="caution">
    <text evidence="2">The sequence shown here is derived from an EMBL/GenBank/DDBJ whole genome shotgun (WGS) entry which is preliminary data.</text>
</comment>
<accession>A0ABU4ZVV9</accession>
<evidence type="ECO:0000313" key="3">
    <source>
        <dbReference type="Proteomes" id="UP001276840"/>
    </source>
</evidence>
<evidence type="ECO:0000313" key="2">
    <source>
        <dbReference type="EMBL" id="MDX8529147.1"/>
    </source>
</evidence>
<name>A0ABU4ZVV9_9HYPH</name>
<dbReference type="Proteomes" id="UP001276840">
    <property type="component" value="Unassembled WGS sequence"/>
</dbReference>
<dbReference type="RefSeq" id="WP_320237009.1">
    <property type="nucleotide sequence ID" value="NZ_JAVIJF010000038.1"/>
</dbReference>
<proteinExistence type="predicted"/>
<evidence type="ECO:0000259" key="1">
    <source>
        <dbReference type="Pfam" id="PF26354"/>
    </source>
</evidence>
<feature type="domain" description="N,N-dimethylformamidase alpha subunit" evidence="1">
    <location>
        <begin position="11"/>
        <end position="94"/>
    </location>
</feature>
<dbReference type="InterPro" id="IPR058713">
    <property type="entry name" value="DMF_alpha_dom"/>
</dbReference>
<reference evidence="2 3" key="1">
    <citation type="submission" date="2023-08" db="EMBL/GenBank/DDBJ databases">
        <title>Implementing the SeqCode for naming new Mesorhizobium species isolated from Vachellia karroo root nodules.</title>
        <authorList>
            <person name="Van Lill M."/>
        </authorList>
    </citation>
    <scope>NUCLEOTIDE SEQUENCE [LARGE SCALE GENOMIC DNA]</scope>
    <source>
        <strain evidence="2 3">MSK 1335</strain>
    </source>
</reference>
<gene>
    <name evidence="2" type="ORF">RFM68_32355</name>
</gene>
<keyword evidence="3" id="KW-1185">Reference proteome</keyword>
<dbReference type="EMBL" id="JAVIJF010000038">
    <property type="protein sequence ID" value="MDX8529147.1"/>
    <property type="molecule type" value="Genomic_DNA"/>
</dbReference>
<dbReference type="Pfam" id="PF26354">
    <property type="entry name" value="DMF_alpha"/>
    <property type="match status" value="1"/>
</dbReference>
<sequence>MLRVDKGLAHLAQEYKSDPLNVFPRPDVQVLLRRLMVADARGHTVVVCLEPGKAWSLGRHGACLGDELELEGEIFDTLEAALWACFRVRWRALTGAECPVE</sequence>